<organism evidence="2 3">
    <name type="scientific">Actinomycetospora termitidis</name>
    <dbReference type="NCBI Taxonomy" id="3053470"/>
    <lineage>
        <taxon>Bacteria</taxon>
        <taxon>Bacillati</taxon>
        <taxon>Actinomycetota</taxon>
        <taxon>Actinomycetes</taxon>
        <taxon>Pseudonocardiales</taxon>
        <taxon>Pseudonocardiaceae</taxon>
        <taxon>Actinomycetospora</taxon>
    </lineage>
</organism>
<dbReference type="RefSeq" id="WP_286055575.1">
    <property type="nucleotide sequence ID" value="NZ_JASVWF010000006.1"/>
</dbReference>
<keyword evidence="1" id="KW-1133">Transmembrane helix</keyword>
<dbReference type="EMBL" id="JASVWF010000006">
    <property type="protein sequence ID" value="MDL5159008.1"/>
    <property type="molecule type" value="Genomic_DNA"/>
</dbReference>
<sequence>MIRFNDGVRWRVSKRGLVLVPPDADAMLLEHPGAAPLADLLVAGDTRDRLIGALDGAARTGTETPVPGTELIDQMLDAGVIADDAVDEQPDLDGSEEPVAPARRWTLNRSGLEFAGIEVPARFLDRYLVPVLISRVGLGVLGAVVLAGVVALVAGRPAGPTVSSHPAVDGLLGFLVVLVLAAAHELAHAVALVHYGGTPRRAGIGFYWGSVCYYVDSTDAVTLPRRARVIQALAGLAVDVVAISILAITAHLSGSVLITAVFWRLAVVGLVDLLTNAAPILELDGHWALADYLDEPDLAPRARAAFADRLRRRPSPRWLALYGGLSLAGGVVLLVGGAFVWWYAAGDLVVALFAGNVVDILVGLYVVVPFALGLLASLVGLAVETLRRGDPPASAARGAVTAA</sequence>
<feature type="transmembrane region" description="Helical" evidence="1">
    <location>
        <begin position="319"/>
        <end position="344"/>
    </location>
</feature>
<evidence type="ECO:0000313" key="2">
    <source>
        <dbReference type="EMBL" id="MDL5159008.1"/>
    </source>
</evidence>
<proteinExistence type="predicted"/>
<protein>
    <recommendedName>
        <fullName evidence="4">Peptide zinc metalloprotease protein</fullName>
    </recommendedName>
</protein>
<accession>A0ABT7MEB7</accession>
<gene>
    <name evidence="2" type="ORF">QRT03_23780</name>
</gene>
<dbReference type="Proteomes" id="UP001231924">
    <property type="component" value="Unassembled WGS sequence"/>
</dbReference>
<feature type="transmembrane region" description="Helical" evidence="1">
    <location>
        <begin position="232"/>
        <end position="250"/>
    </location>
</feature>
<name>A0ABT7MEB7_9PSEU</name>
<feature type="transmembrane region" description="Helical" evidence="1">
    <location>
        <begin position="364"/>
        <end position="383"/>
    </location>
</feature>
<keyword evidence="1" id="KW-0812">Transmembrane</keyword>
<keyword evidence="1" id="KW-0472">Membrane</keyword>
<feature type="transmembrane region" description="Helical" evidence="1">
    <location>
        <begin position="174"/>
        <end position="195"/>
    </location>
</feature>
<evidence type="ECO:0008006" key="4">
    <source>
        <dbReference type="Google" id="ProtNLM"/>
    </source>
</evidence>
<reference evidence="2 3" key="1">
    <citation type="submission" date="2023-06" db="EMBL/GenBank/DDBJ databases">
        <title>Actinomycetospora Odt1-22.</title>
        <authorList>
            <person name="Supong K."/>
        </authorList>
    </citation>
    <scope>NUCLEOTIDE SEQUENCE [LARGE SCALE GENOMIC DNA]</scope>
    <source>
        <strain evidence="2 3">Odt1-22</strain>
    </source>
</reference>
<evidence type="ECO:0000313" key="3">
    <source>
        <dbReference type="Proteomes" id="UP001231924"/>
    </source>
</evidence>
<keyword evidence="3" id="KW-1185">Reference proteome</keyword>
<evidence type="ECO:0000256" key="1">
    <source>
        <dbReference type="SAM" id="Phobius"/>
    </source>
</evidence>
<feature type="transmembrane region" description="Helical" evidence="1">
    <location>
        <begin position="132"/>
        <end position="154"/>
    </location>
</feature>
<comment type="caution">
    <text evidence="2">The sequence shown here is derived from an EMBL/GenBank/DDBJ whole genome shotgun (WGS) entry which is preliminary data.</text>
</comment>
<feature type="transmembrane region" description="Helical" evidence="1">
    <location>
        <begin position="256"/>
        <end position="274"/>
    </location>
</feature>